<gene>
    <name evidence="2" type="ORF">PLEPLA_LOCUS45623</name>
</gene>
<evidence type="ECO:0000313" key="3">
    <source>
        <dbReference type="Proteomes" id="UP001153269"/>
    </source>
</evidence>
<sequence>MKERAVTGITWLPGVEGPRAGLHCLSKAVVQSLAPPPPRLTLSNNKQCSALRVPSPSCDTSELSNHTSGSGFPTSCESLASPIGTQTGSYNTNTWMYER</sequence>
<accession>A0A9N7W0A8</accession>
<reference evidence="2" key="1">
    <citation type="submission" date="2020-03" db="EMBL/GenBank/DDBJ databases">
        <authorList>
            <person name="Weist P."/>
        </authorList>
    </citation>
    <scope>NUCLEOTIDE SEQUENCE</scope>
</reference>
<comment type="caution">
    <text evidence="2">The sequence shown here is derived from an EMBL/GenBank/DDBJ whole genome shotgun (WGS) entry which is preliminary data.</text>
</comment>
<name>A0A9N7W0A8_PLEPL</name>
<evidence type="ECO:0000313" key="2">
    <source>
        <dbReference type="EMBL" id="CAB1457796.1"/>
    </source>
</evidence>
<dbReference type="Proteomes" id="UP001153269">
    <property type="component" value="Unassembled WGS sequence"/>
</dbReference>
<protein>
    <submittedName>
        <fullName evidence="2">Uncharacterized protein</fullName>
    </submittedName>
</protein>
<organism evidence="2 3">
    <name type="scientific">Pleuronectes platessa</name>
    <name type="common">European plaice</name>
    <dbReference type="NCBI Taxonomy" id="8262"/>
    <lineage>
        <taxon>Eukaryota</taxon>
        <taxon>Metazoa</taxon>
        <taxon>Chordata</taxon>
        <taxon>Craniata</taxon>
        <taxon>Vertebrata</taxon>
        <taxon>Euteleostomi</taxon>
        <taxon>Actinopterygii</taxon>
        <taxon>Neopterygii</taxon>
        <taxon>Teleostei</taxon>
        <taxon>Neoteleostei</taxon>
        <taxon>Acanthomorphata</taxon>
        <taxon>Carangaria</taxon>
        <taxon>Pleuronectiformes</taxon>
        <taxon>Pleuronectoidei</taxon>
        <taxon>Pleuronectidae</taxon>
        <taxon>Pleuronectes</taxon>
    </lineage>
</organism>
<keyword evidence="3" id="KW-1185">Reference proteome</keyword>
<proteinExistence type="predicted"/>
<feature type="region of interest" description="Disordered" evidence="1">
    <location>
        <begin position="55"/>
        <end position="99"/>
    </location>
</feature>
<evidence type="ECO:0000256" key="1">
    <source>
        <dbReference type="SAM" id="MobiDB-lite"/>
    </source>
</evidence>
<feature type="compositionally biased region" description="Polar residues" evidence="1">
    <location>
        <begin position="57"/>
        <end position="99"/>
    </location>
</feature>
<dbReference type="AlphaFoldDB" id="A0A9N7W0A8"/>
<dbReference type="EMBL" id="CADEAL010004358">
    <property type="protein sequence ID" value="CAB1457796.1"/>
    <property type="molecule type" value="Genomic_DNA"/>
</dbReference>